<feature type="compositionally biased region" description="Acidic residues" evidence="2">
    <location>
        <begin position="17"/>
        <end position="50"/>
    </location>
</feature>
<dbReference type="Pfam" id="PF00643">
    <property type="entry name" value="zf-B_box"/>
    <property type="match status" value="1"/>
</dbReference>
<organism evidence="4">
    <name type="scientific">Magallana gigas</name>
    <name type="common">Pacific oyster</name>
    <name type="synonym">Crassostrea gigas</name>
    <dbReference type="NCBI Taxonomy" id="29159"/>
    <lineage>
        <taxon>Eukaryota</taxon>
        <taxon>Metazoa</taxon>
        <taxon>Spiralia</taxon>
        <taxon>Lophotrochozoa</taxon>
        <taxon>Mollusca</taxon>
        <taxon>Bivalvia</taxon>
        <taxon>Autobranchia</taxon>
        <taxon>Pteriomorphia</taxon>
        <taxon>Ostreida</taxon>
        <taxon>Ostreoidea</taxon>
        <taxon>Ostreidae</taxon>
        <taxon>Magallana</taxon>
    </lineage>
</organism>
<evidence type="ECO:0000313" key="4">
    <source>
        <dbReference type="EMBL" id="EKC32631.1"/>
    </source>
</evidence>
<dbReference type="Gene3D" id="3.30.160.60">
    <property type="entry name" value="Classic Zinc Finger"/>
    <property type="match status" value="1"/>
</dbReference>
<dbReference type="PROSITE" id="PS51125">
    <property type="entry name" value="NHL"/>
    <property type="match status" value="1"/>
</dbReference>
<accession>K1REX6</accession>
<feature type="region of interest" description="Disordered" evidence="2">
    <location>
        <begin position="1"/>
        <end position="64"/>
    </location>
</feature>
<evidence type="ECO:0000259" key="3">
    <source>
        <dbReference type="PROSITE" id="PS50119"/>
    </source>
</evidence>
<protein>
    <submittedName>
        <fullName evidence="4">Tripartite motif-containing protein 56</fullName>
    </submittedName>
</protein>
<dbReference type="InterPro" id="IPR047153">
    <property type="entry name" value="TRIM45/56/19-like"/>
</dbReference>
<proteinExistence type="predicted"/>
<keyword evidence="1" id="KW-0677">Repeat</keyword>
<evidence type="ECO:0000256" key="1">
    <source>
        <dbReference type="ARBA" id="ARBA00022737"/>
    </source>
</evidence>
<dbReference type="Gene3D" id="2.120.10.30">
    <property type="entry name" value="TolB, C-terminal domain"/>
    <property type="match status" value="1"/>
</dbReference>
<dbReference type="InParanoid" id="K1REX6"/>
<dbReference type="SMART" id="SM00336">
    <property type="entry name" value="BBOX"/>
    <property type="match status" value="2"/>
</dbReference>
<dbReference type="PANTHER" id="PTHR25462:SF229">
    <property type="entry name" value="TRANSCRIPTION INTERMEDIARY FACTOR 1-BETA"/>
    <property type="match status" value="1"/>
</dbReference>
<feature type="domain" description="B box-type" evidence="3">
    <location>
        <begin position="125"/>
        <end position="167"/>
    </location>
</feature>
<sequence>MSDSENSDSDTAKEQYSDDEEVEEEVKELYIDEDEFWDASETDDEIDEPSSDINNKDSASTKPKVLHPTRSAQYAILCNLCSRSSVTSYCIPCRVSLCSNCVDKHTCSLSKPHKVVPYQEKHAATKYPECKEHAKNYCQFYCEDCDISLCHTCFSSAKHRRHKISDDLKKGKREKVKKDLKELKENIFPLYQNIALDLQREKTAVEKHYKRLDAAVSKHGDNLLKKMKAVVEKGKSCIMEGKSKHISTLEKQEISIAKKMSKLDRHILKLKQLLDTSDEFIASEYESKNSKFNRMPSRKIIPLLKFVPNRIDENNLHQNFGFLTFSAVTQDKDGFIMTKPSAHKPEIINTITTGKKGGTSSIEWCSNSEVWTIWGKVMKLRNLNGELLKQIETKSGYNVGKITTTKKGYLVYSDPDSKTINRMKKKTIKEVITLHGWTPCGVCSTSLDGLLVTMISNDKKQSKVIRYTDSFGESLTAQFDNKGVPLYSKSSKKFVSENKNLDICVADRGSLAVVVVNQTGSLRFRYTGSPSTIKTSLKPDGIATDSHSQILTADSHNKRIHILDLDGHFLRYIAVDKSDCPFSLCVDTKNTLFVAGKKSGKIKMITYT</sequence>
<dbReference type="GO" id="GO:0061630">
    <property type="term" value="F:ubiquitin protein ligase activity"/>
    <property type="evidence" value="ECO:0007669"/>
    <property type="project" value="TreeGrafter"/>
</dbReference>
<name>K1REX6_MAGGI</name>
<feature type="compositionally biased region" description="Polar residues" evidence="2">
    <location>
        <begin position="51"/>
        <end position="61"/>
    </location>
</feature>
<dbReference type="SUPFAM" id="SSF57845">
    <property type="entry name" value="B-box zinc-binding domain"/>
    <property type="match status" value="1"/>
</dbReference>
<reference evidence="4" key="1">
    <citation type="journal article" date="2012" name="Nature">
        <title>The oyster genome reveals stress adaptation and complexity of shell formation.</title>
        <authorList>
            <person name="Zhang G."/>
            <person name="Fang X."/>
            <person name="Guo X."/>
            <person name="Li L."/>
            <person name="Luo R."/>
            <person name="Xu F."/>
            <person name="Yang P."/>
            <person name="Zhang L."/>
            <person name="Wang X."/>
            <person name="Qi H."/>
            <person name="Xiong Z."/>
            <person name="Que H."/>
            <person name="Xie Y."/>
            <person name="Holland P.W."/>
            <person name="Paps J."/>
            <person name="Zhu Y."/>
            <person name="Wu F."/>
            <person name="Chen Y."/>
            <person name="Wang J."/>
            <person name="Peng C."/>
            <person name="Meng J."/>
            <person name="Yang L."/>
            <person name="Liu J."/>
            <person name="Wen B."/>
            <person name="Zhang N."/>
            <person name="Huang Z."/>
            <person name="Zhu Q."/>
            <person name="Feng Y."/>
            <person name="Mount A."/>
            <person name="Hedgecock D."/>
            <person name="Xu Z."/>
            <person name="Liu Y."/>
            <person name="Domazet-Loso T."/>
            <person name="Du Y."/>
            <person name="Sun X."/>
            <person name="Zhang S."/>
            <person name="Liu B."/>
            <person name="Cheng P."/>
            <person name="Jiang X."/>
            <person name="Li J."/>
            <person name="Fan D."/>
            <person name="Wang W."/>
            <person name="Fu W."/>
            <person name="Wang T."/>
            <person name="Wang B."/>
            <person name="Zhang J."/>
            <person name="Peng Z."/>
            <person name="Li Y."/>
            <person name="Li N."/>
            <person name="Wang J."/>
            <person name="Chen M."/>
            <person name="He Y."/>
            <person name="Tan F."/>
            <person name="Song X."/>
            <person name="Zheng Q."/>
            <person name="Huang R."/>
            <person name="Yang H."/>
            <person name="Du X."/>
            <person name="Chen L."/>
            <person name="Yang M."/>
            <person name="Gaffney P.M."/>
            <person name="Wang S."/>
            <person name="Luo L."/>
            <person name="She Z."/>
            <person name="Ming Y."/>
            <person name="Huang W."/>
            <person name="Zhang S."/>
            <person name="Huang B."/>
            <person name="Zhang Y."/>
            <person name="Qu T."/>
            <person name="Ni P."/>
            <person name="Miao G."/>
            <person name="Wang J."/>
            <person name="Wang Q."/>
            <person name="Steinberg C.E."/>
            <person name="Wang H."/>
            <person name="Li N."/>
            <person name="Qian L."/>
            <person name="Zhang G."/>
            <person name="Li Y."/>
            <person name="Yang H."/>
            <person name="Liu X."/>
            <person name="Wang J."/>
            <person name="Yin Y."/>
            <person name="Wang J."/>
        </authorList>
    </citation>
    <scope>NUCLEOTIDE SEQUENCE [LARGE SCALE GENOMIC DNA]</scope>
    <source>
        <strain evidence="4">05x7-T-G4-1.051#20</strain>
    </source>
</reference>
<dbReference type="InterPro" id="IPR001258">
    <property type="entry name" value="NHL_repeat"/>
</dbReference>
<evidence type="ECO:0000256" key="2">
    <source>
        <dbReference type="SAM" id="MobiDB-lite"/>
    </source>
</evidence>
<dbReference type="HOGENOM" id="CLU_007742_5_1_1"/>
<dbReference type="AlphaFoldDB" id="K1REX6"/>
<dbReference type="GO" id="GO:0008270">
    <property type="term" value="F:zinc ion binding"/>
    <property type="evidence" value="ECO:0007669"/>
    <property type="project" value="InterPro"/>
</dbReference>
<dbReference type="GO" id="GO:0006513">
    <property type="term" value="P:protein monoubiquitination"/>
    <property type="evidence" value="ECO:0007669"/>
    <property type="project" value="TreeGrafter"/>
</dbReference>
<dbReference type="SUPFAM" id="SSF101898">
    <property type="entry name" value="NHL repeat"/>
    <property type="match status" value="1"/>
</dbReference>
<dbReference type="PANTHER" id="PTHR25462">
    <property type="entry name" value="BONUS, ISOFORM C-RELATED"/>
    <property type="match status" value="1"/>
</dbReference>
<gene>
    <name evidence="4" type="ORF">CGI_10019035</name>
</gene>
<feature type="domain" description="B box-type" evidence="3">
    <location>
        <begin position="73"/>
        <end position="118"/>
    </location>
</feature>
<dbReference type="InterPro" id="IPR000315">
    <property type="entry name" value="Znf_B-box"/>
</dbReference>
<dbReference type="EMBL" id="JH819067">
    <property type="protein sequence ID" value="EKC32631.1"/>
    <property type="molecule type" value="Genomic_DNA"/>
</dbReference>
<dbReference type="CDD" id="cd19756">
    <property type="entry name" value="Bbox2"/>
    <property type="match status" value="1"/>
</dbReference>
<dbReference type="PROSITE" id="PS50119">
    <property type="entry name" value="ZF_BBOX"/>
    <property type="match status" value="2"/>
</dbReference>
<dbReference type="InterPro" id="IPR011042">
    <property type="entry name" value="6-blade_b-propeller_TolB-like"/>
</dbReference>